<evidence type="ECO:0000256" key="2">
    <source>
        <dbReference type="SAM" id="SignalP"/>
    </source>
</evidence>
<name>A0ABU2YE60_9FLAO</name>
<comment type="caution">
    <text evidence="4">The sequence shown here is derived from an EMBL/GenBank/DDBJ whole genome shotgun (WGS) entry which is preliminary data.</text>
</comment>
<dbReference type="RefSeq" id="WP_311333431.1">
    <property type="nucleotide sequence ID" value="NZ_JAVRHZ010000006.1"/>
</dbReference>
<evidence type="ECO:0000256" key="1">
    <source>
        <dbReference type="ARBA" id="ARBA00022729"/>
    </source>
</evidence>
<keyword evidence="1 2" id="KW-0732">Signal</keyword>
<keyword evidence="5" id="KW-1185">Reference proteome</keyword>
<gene>
    <name evidence="4" type="ORF">RM538_10715</name>
</gene>
<proteinExistence type="predicted"/>
<feature type="domain" description="Secretion system C-terminal sorting" evidence="3">
    <location>
        <begin position="656"/>
        <end position="724"/>
    </location>
</feature>
<accession>A0ABU2YE60</accession>
<dbReference type="Proteomes" id="UP001254488">
    <property type="component" value="Unassembled WGS sequence"/>
</dbReference>
<protein>
    <submittedName>
        <fullName evidence="4">T9SS type A sorting domain-containing protein</fullName>
    </submittedName>
</protein>
<evidence type="ECO:0000313" key="4">
    <source>
        <dbReference type="EMBL" id="MDT0556479.1"/>
    </source>
</evidence>
<organism evidence="4 5">
    <name type="scientific">Patiriisocius hiemis</name>
    <dbReference type="NCBI Taxonomy" id="3075604"/>
    <lineage>
        <taxon>Bacteria</taxon>
        <taxon>Pseudomonadati</taxon>
        <taxon>Bacteroidota</taxon>
        <taxon>Flavobacteriia</taxon>
        <taxon>Flavobacteriales</taxon>
        <taxon>Flavobacteriaceae</taxon>
        <taxon>Patiriisocius</taxon>
    </lineage>
</organism>
<dbReference type="InterPro" id="IPR013783">
    <property type="entry name" value="Ig-like_fold"/>
</dbReference>
<dbReference type="InterPro" id="IPR026444">
    <property type="entry name" value="Secre_tail"/>
</dbReference>
<feature type="signal peptide" evidence="2">
    <location>
        <begin position="1"/>
        <end position="21"/>
    </location>
</feature>
<dbReference type="EMBL" id="JAVRHZ010000006">
    <property type="protein sequence ID" value="MDT0556479.1"/>
    <property type="molecule type" value="Genomic_DNA"/>
</dbReference>
<feature type="chain" id="PRO_5046274615" evidence="2">
    <location>
        <begin position="22"/>
        <end position="725"/>
    </location>
</feature>
<sequence length="725" mass="78472">MKLKNYFFVALFGLFATIAHAQQQTVVGPTNTGMLSNPVTVPSIAKQLQDGTFKNADNTAVEGRPKRQRANNVIPGKGSQGVDKALQTMAPIHPSKAPLLTFTADISQATPSDPTGAVGPDHYVGAWNSAFRIFDKTGTPLTPEASLATIFPGNAIGDPIVFFDPFIENDPGEPRGRFVITEFDSSPNGFNVAVCQGPDPVNDGWYVYTTGFTTGAFPDYTKFAVWSDGYYVTANIGSSNRLFAVEREQMAKGEPAQIIRFPLPGISTSGFYSPHGFTATGGSEPELGDFCVVYLQDDAWGGVSDDHLKVWTVNVDWETTANSTISTPQEIITADFISVFDGGSFANLDQPGGPDIDALQATVMNQAQFRKFDGYNSALLNFVVDTDPTGGELAGIRWYELRQTAQGEPWTIFQEGTYIAPDGRDAFSGSMAMDIYGNIGMGYSSVSSTESISIRYTGRLADDPVNTMSIAEDLIIQGGNSPTTRFADYVHLTVDPTNDATFWHIAEAFDPTRRDVVGVFEHAVIPNNDVAIINLTPNTGELTNSEIITVEIKNYGTDTQTTIPVTYSVDGGTPIAEVYTGSIAAGETDTYEFTVPADLSASQTFRIETSTALVGDENDFNDVYGENVRNEGEILGVEDLQIENAELIVTSSDNKNFVITLTTTYDDVLPLSVYDVTGKQVVFNNLVRTGNKYRYELNMSYASSGVYLVNLGRGAVQKTAKIIVK</sequence>
<evidence type="ECO:0000259" key="3">
    <source>
        <dbReference type="Pfam" id="PF18962"/>
    </source>
</evidence>
<dbReference type="Gene3D" id="2.60.40.10">
    <property type="entry name" value="Immunoglobulins"/>
    <property type="match status" value="1"/>
</dbReference>
<evidence type="ECO:0000313" key="5">
    <source>
        <dbReference type="Proteomes" id="UP001254488"/>
    </source>
</evidence>
<dbReference type="Pfam" id="PF18962">
    <property type="entry name" value="Por_Secre_tail"/>
    <property type="match status" value="1"/>
</dbReference>
<reference evidence="4 5" key="1">
    <citation type="submission" date="2023-09" db="EMBL/GenBank/DDBJ databases">
        <authorList>
            <person name="Rey-Velasco X."/>
        </authorList>
    </citation>
    <scope>NUCLEOTIDE SEQUENCE [LARGE SCALE GENOMIC DNA]</scope>
    <source>
        <strain evidence="4 5">W242</strain>
    </source>
</reference>
<dbReference type="NCBIfam" id="TIGR04183">
    <property type="entry name" value="Por_Secre_tail"/>
    <property type="match status" value="1"/>
</dbReference>